<organism evidence="2 3">
    <name type="scientific">Fluctibacter halophilus</name>
    <dbReference type="NCBI Taxonomy" id="226011"/>
    <lineage>
        <taxon>Bacteria</taxon>
        <taxon>Pseudomonadati</taxon>
        <taxon>Pseudomonadota</taxon>
        <taxon>Gammaproteobacteria</taxon>
        <taxon>Alteromonadales</taxon>
        <taxon>Alteromonadaceae</taxon>
        <taxon>Fluctibacter</taxon>
    </lineage>
</organism>
<sequence length="132" mass="14463">MLLQRTARLALPLMGILWVSGALAEPASTTDMQTSACPTAFHDVPLHPDARWCQSFDDSLPASLSHFVPQQQQQVIAFYQQSLGDAERQQTVHGRTLLQYSGGQFTIVVSDDGQGAQVDILVREQVITPDIS</sequence>
<evidence type="ECO:0000313" key="2">
    <source>
        <dbReference type="EMBL" id="MCC2617431.1"/>
    </source>
</evidence>
<comment type="caution">
    <text evidence="2">The sequence shown here is derived from an EMBL/GenBank/DDBJ whole genome shotgun (WGS) entry which is preliminary data.</text>
</comment>
<proteinExistence type="predicted"/>
<gene>
    <name evidence="2" type="ORF">LJ739_14355</name>
</gene>
<evidence type="ECO:0000313" key="3">
    <source>
        <dbReference type="Proteomes" id="UP001520878"/>
    </source>
</evidence>
<evidence type="ECO:0000256" key="1">
    <source>
        <dbReference type="SAM" id="SignalP"/>
    </source>
</evidence>
<dbReference type="RefSeq" id="WP_229161573.1">
    <property type="nucleotide sequence ID" value="NZ_JAJEWP010000004.1"/>
</dbReference>
<accession>A0ABS8GDZ5</accession>
<feature type="chain" id="PRO_5046230170" evidence="1">
    <location>
        <begin position="25"/>
        <end position="132"/>
    </location>
</feature>
<dbReference type="EMBL" id="JAJEWP010000004">
    <property type="protein sequence ID" value="MCC2617431.1"/>
    <property type="molecule type" value="Genomic_DNA"/>
</dbReference>
<protein>
    <submittedName>
        <fullName evidence="2">Uncharacterized protein</fullName>
    </submittedName>
</protein>
<feature type="signal peptide" evidence="1">
    <location>
        <begin position="1"/>
        <end position="24"/>
    </location>
</feature>
<dbReference type="Proteomes" id="UP001520878">
    <property type="component" value="Unassembled WGS sequence"/>
</dbReference>
<keyword evidence="1" id="KW-0732">Signal</keyword>
<name>A0ABS8GDZ5_9ALTE</name>
<reference evidence="2 3" key="1">
    <citation type="submission" date="2021-10" db="EMBL/GenBank/DDBJ databases">
        <title>Draft genome of Aestuariibacter halophilus JC2043.</title>
        <authorList>
            <person name="Emsley S.A."/>
            <person name="Pfannmuller K.M."/>
            <person name="Ushijima B."/>
            <person name="Saw J.H."/>
            <person name="Videau P."/>
        </authorList>
    </citation>
    <scope>NUCLEOTIDE SEQUENCE [LARGE SCALE GENOMIC DNA]</scope>
    <source>
        <strain evidence="2 3">JC2043</strain>
    </source>
</reference>
<keyword evidence="3" id="KW-1185">Reference proteome</keyword>